<comment type="catalytic activity">
    <reaction evidence="1">
        <text>ATP + protein L-histidine = ADP + protein N-phospho-L-histidine.</text>
        <dbReference type="EC" id="2.7.13.3"/>
    </reaction>
</comment>
<keyword evidence="5" id="KW-0547">Nucleotide-binding</keyword>
<gene>
    <name evidence="11" type="ORF">FE251_03605</name>
</gene>
<reference evidence="11 12" key="1">
    <citation type="submission" date="2019-05" db="EMBL/GenBank/DDBJ databases">
        <title>Georgenia *** sp. nov., and Georgenia *** sp. nov., isolated from the intestinal contents of plateau pika (Ochotona curzoniae) in the Qinghai-Tibet plateau of China.</title>
        <authorList>
            <person name="Tian Z."/>
        </authorList>
    </citation>
    <scope>NUCLEOTIDE SEQUENCE [LARGE SCALE GENOMIC DNA]</scope>
    <source>
        <strain evidence="11 12">Z294</strain>
    </source>
</reference>
<accession>A0ABX5VLH4</accession>
<dbReference type="PANTHER" id="PTHR24421">
    <property type="entry name" value="NITRATE/NITRITE SENSOR PROTEIN NARX-RELATED"/>
    <property type="match status" value="1"/>
</dbReference>
<evidence type="ECO:0000313" key="11">
    <source>
        <dbReference type="EMBL" id="QDB78566.1"/>
    </source>
</evidence>
<dbReference type="InterPro" id="IPR050482">
    <property type="entry name" value="Sensor_HK_TwoCompSys"/>
</dbReference>
<sequence>MRSMWERARATEHARVRSDAAGTFLVGLALLAVGLVGVWRGPEVPTDLWWFVLTLAAMCAVMLGKARRPLLSLAAGTVVAALDAVLGGSMGVMVGLLDLLYSAALRVSAPALRRLRVGAAVIVAGSGAAAFAATGELRDSANVALLAFAVLGTPLWWGTSVRQQTEIAALASARARDLARIGQLREQEAVLAERARMAGDLHDALASHLSAVAIHSEAALAAPRPADAEQAARRDREALTAIRSASVAALREMRSMIDLLRTGDEARTSPARLGELAGLAAGFRGQGMELTVDVPSDLPELPAAVDQAAFRIVQEALANALKHGRPGPVDVLVALGEEMRIEVANPAGETAPAAGGGVGLLTMRERAEALGGSFRAGREDGRWLVCARIPLGAGT</sequence>
<evidence type="ECO:0000256" key="8">
    <source>
        <dbReference type="ARBA" id="ARBA00023012"/>
    </source>
</evidence>
<feature type="transmembrane region" description="Helical" evidence="9">
    <location>
        <begin position="141"/>
        <end position="157"/>
    </location>
</feature>
<dbReference type="InterPro" id="IPR011712">
    <property type="entry name" value="Sig_transdc_His_kin_sub3_dim/P"/>
</dbReference>
<evidence type="ECO:0000256" key="4">
    <source>
        <dbReference type="ARBA" id="ARBA00022679"/>
    </source>
</evidence>
<evidence type="ECO:0000259" key="10">
    <source>
        <dbReference type="Pfam" id="PF07730"/>
    </source>
</evidence>
<dbReference type="GO" id="GO:0016301">
    <property type="term" value="F:kinase activity"/>
    <property type="evidence" value="ECO:0007669"/>
    <property type="project" value="UniProtKB-KW"/>
</dbReference>
<keyword evidence="7" id="KW-0067">ATP-binding</keyword>
<proteinExistence type="predicted"/>
<dbReference type="Proteomes" id="UP000313948">
    <property type="component" value="Chromosome"/>
</dbReference>
<protein>
    <recommendedName>
        <fullName evidence="2">histidine kinase</fullName>
        <ecNumber evidence="2">2.7.13.3</ecNumber>
    </recommendedName>
</protein>
<evidence type="ECO:0000256" key="7">
    <source>
        <dbReference type="ARBA" id="ARBA00022840"/>
    </source>
</evidence>
<keyword evidence="8" id="KW-0902">Two-component regulatory system</keyword>
<organism evidence="11 12">
    <name type="scientific">Georgenia wutianyii</name>
    <dbReference type="NCBI Taxonomy" id="2585135"/>
    <lineage>
        <taxon>Bacteria</taxon>
        <taxon>Bacillati</taxon>
        <taxon>Actinomycetota</taxon>
        <taxon>Actinomycetes</taxon>
        <taxon>Micrococcales</taxon>
        <taxon>Bogoriellaceae</taxon>
        <taxon>Georgenia</taxon>
    </lineage>
</organism>
<keyword evidence="9" id="KW-1133">Transmembrane helix</keyword>
<evidence type="ECO:0000256" key="3">
    <source>
        <dbReference type="ARBA" id="ARBA00022553"/>
    </source>
</evidence>
<dbReference type="Gene3D" id="3.30.565.10">
    <property type="entry name" value="Histidine kinase-like ATPase, C-terminal domain"/>
    <property type="match status" value="1"/>
</dbReference>
<dbReference type="EC" id="2.7.13.3" evidence="2"/>
<name>A0ABX5VLH4_9MICO</name>
<keyword evidence="9" id="KW-0472">Membrane</keyword>
<feature type="transmembrane region" description="Helical" evidence="9">
    <location>
        <begin position="21"/>
        <end position="42"/>
    </location>
</feature>
<dbReference type="Pfam" id="PF07730">
    <property type="entry name" value="HisKA_3"/>
    <property type="match status" value="1"/>
</dbReference>
<feature type="transmembrane region" description="Helical" evidence="9">
    <location>
        <begin position="48"/>
        <end position="66"/>
    </location>
</feature>
<dbReference type="Gene3D" id="1.20.5.1930">
    <property type="match status" value="1"/>
</dbReference>
<dbReference type="CDD" id="cd16917">
    <property type="entry name" value="HATPase_UhpB-NarQ-NarX-like"/>
    <property type="match status" value="1"/>
</dbReference>
<keyword evidence="6 11" id="KW-0418">Kinase</keyword>
<evidence type="ECO:0000256" key="2">
    <source>
        <dbReference type="ARBA" id="ARBA00012438"/>
    </source>
</evidence>
<evidence type="ECO:0000256" key="9">
    <source>
        <dbReference type="SAM" id="Phobius"/>
    </source>
</evidence>
<evidence type="ECO:0000256" key="1">
    <source>
        <dbReference type="ARBA" id="ARBA00000085"/>
    </source>
</evidence>
<keyword evidence="12" id="KW-1185">Reference proteome</keyword>
<keyword evidence="3" id="KW-0597">Phosphoprotein</keyword>
<dbReference type="PANTHER" id="PTHR24421:SF10">
    <property type="entry name" value="NITRATE_NITRITE SENSOR PROTEIN NARQ"/>
    <property type="match status" value="1"/>
</dbReference>
<feature type="transmembrane region" description="Helical" evidence="9">
    <location>
        <begin position="73"/>
        <end position="97"/>
    </location>
</feature>
<dbReference type="SUPFAM" id="SSF55874">
    <property type="entry name" value="ATPase domain of HSP90 chaperone/DNA topoisomerase II/histidine kinase"/>
    <property type="match status" value="1"/>
</dbReference>
<evidence type="ECO:0000256" key="6">
    <source>
        <dbReference type="ARBA" id="ARBA00022777"/>
    </source>
</evidence>
<dbReference type="EMBL" id="CP040899">
    <property type="protein sequence ID" value="QDB78566.1"/>
    <property type="molecule type" value="Genomic_DNA"/>
</dbReference>
<evidence type="ECO:0000313" key="12">
    <source>
        <dbReference type="Proteomes" id="UP000313948"/>
    </source>
</evidence>
<feature type="domain" description="Signal transduction histidine kinase subgroup 3 dimerisation and phosphoacceptor" evidence="10">
    <location>
        <begin position="193"/>
        <end position="264"/>
    </location>
</feature>
<feature type="transmembrane region" description="Helical" evidence="9">
    <location>
        <begin position="117"/>
        <end position="134"/>
    </location>
</feature>
<dbReference type="InterPro" id="IPR036890">
    <property type="entry name" value="HATPase_C_sf"/>
</dbReference>
<keyword evidence="4" id="KW-0808">Transferase</keyword>
<keyword evidence="9" id="KW-0812">Transmembrane</keyword>
<evidence type="ECO:0000256" key="5">
    <source>
        <dbReference type="ARBA" id="ARBA00022741"/>
    </source>
</evidence>